<dbReference type="InterPro" id="IPR036397">
    <property type="entry name" value="RNaseH_sf"/>
</dbReference>
<dbReference type="Gene3D" id="3.30.420.10">
    <property type="entry name" value="Ribonuclease H-like superfamily/Ribonuclease H"/>
    <property type="match status" value="1"/>
</dbReference>
<accession>A0A6I4NGM6</accession>
<evidence type="ECO:0000256" key="1">
    <source>
        <dbReference type="HAMAP-Rule" id="MF_01480"/>
    </source>
</evidence>
<keyword evidence="1" id="KW-0540">Nuclease</keyword>
<feature type="domain" description="RuvC endonuclease subdomain 3" evidence="2">
    <location>
        <begin position="974"/>
        <end position="1088"/>
    </location>
</feature>
<comment type="domain">
    <text evidence="1">Has 2 endonuclease domains. The discontinuous RuvC-like domain cleaves the target DNA noncomplementary to crRNA while the HNH nuclease domain cleaves the target DNA complementary to crRNA.</text>
</comment>
<dbReference type="HAMAP" id="MF_01480">
    <property type="entry name" value="Cas9"/>
    <property type="match status" value="1"/>
</dbReference>
<keyword evidence="1 3" id="KW-0255">Endonuclease</keyword>
<evidence type="ECO:0000313" key="4">
    <source>
        <dbReference type="Proteomes" id="UP000471501"/>
    </source>
</evidence>
<feature type="active site" description="For RuvC-like nuclease domain" evidence="1">
    <location>
        <position position="8"/>
    </location>
</feature>
<keyword evidence="4" id="KW-1185">Reference proteome</keyword>
<dbReference type="GO" id="GO:0046872">
    <property type="term" value="F:metal ion binding"/>
    <property type="evidence" value="ECO:0007669"/>
    <property type="project" value="UniProtKB-UniRule"/>
</dbReference>
<reference evidence="3 4" key="1">
    <citation type="submission" date="2019-12" db="EMBL/GenBank/DDBJ databases">
        <authorList>
            <person name="Kim Y.S."/>
        </authorList>
    </citation>
    <scope>NUCLEOTIDE SEQUENCE [LARGE SCALE GENOMIC DNA]</scope>
    <source>
        <strain evidence="3 4">GA093</strain>
    </source>
</reference>
<comment type="subunit">
    <text evidence="1">Monomer. Binds crRNA and tracrRNA.</text>
</comment>
<dbReference type="GO" id="GO:0016787">
    <property type="term" value="F:hydrolase activity"/>
    <property type="evidence" value="ECO:0007669"/>
    <property type="project" value="UniProtKB-KW"/>
</dbReference>
<comment type="caution">
    <text evidence="1">Lacks conserved residue(s) required for the propagation of feature annotation.</text>
</comment>
<dbReference type="GO" id="GO:0003723">
    <property type="term" value="F:RNA binding"/>
    <property type="evidence" value="ECO:0007669"/>
    <property type="project" value="UniProtKB-KW"/>
</dbReference>
<evidence type="ECO:0000259" key="2">
    <source>
        <dbReference type="Pfam" id="PF18541"/>
    </source>
</evidence>
<name>A0A6I4NGM6_9FLAO</name>
<keyword evidence="1" id="KW-0051">Antiviral defense</keyword>
<gene>
    <name evidence="1" type="primary">cas9</name>
    <name evidence="3" type="ORF">GON26_01650</name>
</gene>
<evidence type="ECO:0000313" key="3">
    <source>
        <dbReference type="EMBL" id="MWB93053.1"/>
    </source>
</evidence>
<dbReference type="InterPro" id="IPR041383">
    <property type="entry name" value="RuvC_III"/>
</dbReference>
<dbReference type="GO" id="GO:0051607">
    <property type="term" value="P:defense response to virus"/>
    <property type="evidence" value="ECO:0007669"/>
    <property type="project" value="UniProtKB-UniRule"/>
</dbReference>
<dbReference type="EC" id="3.1.-.-" evidence="1"/>
<comment type="similarity">
    <text evidence="1">Belongs to the CRISPR-associated Cas9 family.</text>
</comment>
<organism evidence="3 4">
    <name type="scientific">Flavobacterium hydrocarbonoxydans</name>
    <dbReference type="NCBI Taxonomy" id="2683249"/>
    <lineage>
        <taxon>Bacteria</taxon>
        <taxon>Pseudomonadati</taxon>
        <taxon>Bacteroidota</taxon>
        <taxon>Flavobacteriia</taxon>
        <taxon>Flavobacteriales</taxon>
        <taxon>Flavobacteriaceae</taxon>
        <taxon>Flavobacterium</taxon>
    </lineage>
</organism>
<dbReference type="Pfam" id="PF18541">
    <property type="entry name" value="RuvC_III"/>
    <property type="match status" value="1"/>
</dbReference>
<sequence>MEKILGLDLETNRIGWAIVKQGSSEFTLVDKGVRVFTAGVKSEKGIESSRASERTAYRSARKIKYRRKLRKYYTLKVLSINKMCPLTVDEVEGWKKSGFKKYPLNPAFLKWLRTDEQKNLNPYYFRDMASREKVTLLELGRAFYHITQRRGFLSNKTDQSGQGILEEHSPIIESIVEEVNSTAELLCELKDYFFNLGIIAENNKDGLKKNLDQGDTKLKILYNSLRTILVENQDNLSKAKQEVILRLYRQEDLGLIKKEIGKISQAMSDGNFSTLGQYLFSLYSKERIRKKYTAREEHYLKEFEILCRVQGIQNIDQSEQLPEKRYAGLARDLYKAIFFQRPLKFEKGTAGKCPLEKNKSRCAASHPDFEEYRMWNFLNTIKYGRSSEKTLRYLTLDEKLRLIPKFLRKKNTFVFEDLAKELIPKEATSEFYKSSSREEFDYLFNYNPRHTVMGCPVSASLKKAIGENWKIKTFTYTALNSNGLEVCRSVNYGDLWHMLSVATSNVYLFEYAKNKLGLDLPSAKAFSSIKFRREYGNLSLNAIDKILPYLKQGLQHSHAVLMGNVSNIVDGTIWDDPVKRKFIQDKIGFVIENHTSENGLVEAMNSLIKEYKANGIEYSQVAETGYKSALNAKLVSFFRYNAREDKNTILNKLLPIFIDQLKGNDLIKTKSLMEKVMAFLAGDNEEQLKLCSSERRLNLLYNPSNVKTFKNKIIKDEFGNKIALLGSPVIDSVKNPMAMRTLHQLRALLNTLIREGQIDPTTKIHINMAPELSDANKRKAILDYQNELKKKRQEAREQIGKLYATQGKEGLSPTDSDVLRYQLWVEQNKAEIYEGNKEISICDIVGEHPRYNIFYTIPRSISRDNSQRNMTLCSKEFKRDTKRSEIFTQLSSKPEIGSRIVHWKEEADKLSKDIEALNCSVKAAASREARDSKIRRRHYLSLKRDYLQAKFERFFWTENKSAFKNGKSLETGNISKHIQSYLKSYFERVEVVQVALVDEFRKIWKMEENYQKNDLRKHSHCAIDAIIVACMTRDKYKMLFSAWDLEEKEYIEEAKTLLAQCRPWKNFTEDLKKIEHEIQISHHRPDNVKKQSKKIIRIRGKKQFVAEMEIDPQGRRAVKKDSNQKIVYKLDKSQEKVPRFQQGDTIRGSLHQEHFYGAIKNPLNHDQIYYVIRKDLLSIKAADVESIVDHVVKEKVKQAIENKVLLLSSNQQQKNKLAPNSKVWMNKEKGIAINKVRLYANAVKNPLEIREHSVLSKSPHEHKQKVYGQNNRNYAMVLYETDDIKEFELINNFSLAKFKKQGLGDYPLRKEKQVKGGKRLIPVARRNNRDVVLKRGLQVVFYDDERENPKNVLEITDFAGRIYTIEGLTIQRRKYKNKEFVYGKIILRCFNEARGFDEIIKENFKPAGGFRLGEYKPIRNMNHIQFSAFVEGIDFKVLASGKIVKI</sequence>
<dbReference type="InterPro" id="IPR028629">
    <property type="entry name" value="Cas9"/>
</dbReference>
<comment type="caution">
    <text evidence="3">The sequence shown here is derived from an EMBL/GenBank/DDBJ whole genome shotgun (WGS) entry which is preliminary data.</text>
</comment>
<dbReference type="NCBIfam" id="TIGR01865">
    <property type="entry name" value="cas_Csn1"/>
    <property type="match status" value="2"/>
</dbReference>
<protein>
    <recommendedName>
        <fullName evidence="1">CRISPR-associated endonuclease Cas9</fullName>
        <ecNumber evidence="1">3.1.-.-</ecNumber>
    </recommendedName>
</protein>
<keyword evidence="1" id="KW-0238">DNA-binding</keyword>
<dbReference type="GO" id="GO:0004519">
    <property type="term" value="F:endonuclease activity"/>
    <property type="evidence" value="ECO:0007669"/>
    <property type="project" value="UniProtKB-UniRule"/>
</dbReference>
<dbReference type="GO" id="GO:0003677">
    <property type="term" value="F:DNA binding"/>
    <property type="evidence" value="ECO:0007669"/>
    <property type="project" value="UniProtKB-KW"/>
</dbReference>
<keyword evidence="1" id="KW-0378">Hydrolase</keyword>
<dbReference type="RefSeq" id="WP_160372979.1">
    <property type="nucleotide sequence ID" value="NZ_WSTB01000001.1"/>
</dbReference>
<dbReference type="Proteomes" id="UP000471501">
    <property type="component" value="Unassembled WGS sequence"/>
</dbReference>
<dbReference type="GO" id="GO:0043571">
    <property type="term" value="P:maintenance of CRISPR repeat elements"/>
    <property type="evidence" value="ECO:0007669"/>
    <property type="project" value="UniProtKB-UniRule"/>
</dbReference>
<proteinExistence type="inferred from homology"/>
<keyword evidence="1" id="KW-0694">RNA-binding</keyword>
<dbReference type="EMBL" id="WSTB01000001">
    <property type="protein sequence ID" value="MWB93053.1"/>
    <property type="molecule type" value="Genomic_DNA"/>
</dbReference>
<comment type="function">
    <text evidence="1">CRISPR (clustered regularly interspaced short palindromic repeat) is an adaptive immune system that provides protection against mobile genetic elements (viruses, transposable elements and conjugative plasmids). CRISPR clusters contain spacers, sequences complementary to antecedent mobile elements, and target invading nucleic acids. CRISPR clusters are transcribed and processed into CRISPR RNA (crRNA). In type II CRISPR systems correct processing of pre-crRNA requires a trans-encoded small RNA (tracrRNA), endogenous ribonuclease 3 (rnc) and this protein. The tracrRNA serves as a guide for ribonuclease 3-aided processing of pre-crRNA. Subsequently Cas9/crRNA/tracrRNA endonucleolytically cleaves linear or circular dsDNA target complementary to the spacer; Cas9 is inactive in the absence of the 2 guide RNAs (gRNA). Cas9 recognizes the protospacer adjacent motif (PAM) in the CRISPR repeat sequences to help distinguish self versus nonself, as targets within the bacterial CRISPR locus do not have PAMs. PAM recognition is also required for catalytic activity.</text>
</comment>